<gene>
    <name evidence="6" type="ORF">C8A04DRAFT_23951</name>
</gene>
<dbReference type="InterPro" id="IPR016181">
    <property type="entry name" value="Acyl_CoA_acyltransferase"/>
</dbReference>
<evidence type="ECO:0000256" key="4">
    <source>
        <dbReference type="SAM" id="MobiDB-lite"/>
    </source>
</evidence>
<reference evidence="6" key="2">
    <citation type="submission" date="2023-05" db="EMBL/GenBank/DDBJ databases">
        <authorList>
            <consortium name="Lawrence Berkeley National Laboratory"/>
            <person name="Steindorff A."/>
            <person name="Hensen N."/>
            <person name="Bonometti L."/>
            <person name="Westerberg I."/>
            <person name="Brannstrom I.O."/>
            <person name="Guillou S."/>
            <person name="Cros-Aarteil S."/>
            <person name="Calhoun S."/>
            <person name="Haridas S."/>
            <person name="Kuo A."/>
            <person name="Mondo S."/>
            <person name="Pangilinan J."/>
            <person name="Riley R."/>
            <person name="Labutti K."/>
            <person name="Andreopoulos B."/>
            <person name="Lipzen A."/>
            <person name="Chen C."/>
            <person name="Yanf M."/>
            <person name="Daum C."/>
            <person name="Ng V."/>
            <person name="Clum A."/>
            <person name="Ohm R."/>
            <person name="Martin F."/>
            <person name="Silar P."/>
            <person name="Natvig D."/>
            <person name="Lalanne C."/>
            <person name="Gautier V."/>
            <person name="Ament-Velasquez S.L."/>
            <person name="Kruys A."/>
            <person name="Hutchinson M.I."/>
            <person name="Powell A.J."/>
            <person name="Barry K."/>
            <person name="Miller A.N."/>
            <person name="Grigoriev I.V."/>
            <person name="Debuchy R."/>
            <person name="Gladieux P."/>
            <person name="Thoren M.H."/>
            <person name="Johannesson H."/>
        </authorList>
    </citation>
    <scope>NUCLEOTIDE SEQUENCE</scope>
    <source>
        <strain evidence="6">CBS 141.50</strain>
    </source>
</reference>
<dbReference type="AlphaFoldDB" id="A0AAN6VCS6"/>
<dbReference type="SUPFAM" id="SSF55729">
    <property type="entry name" value="Acyl-CoA N-acyltransferases (Nat)"/>
    <property type="match status" value="1"/>
</dbReference>
<dbReference type="Proteomes" id="UP001302676">
    <property type="component" value="Unassembled WGS sequence"/>
</dbReference>
<comment type="caution">
    <text evidence="6">The sequence shown here is derived from an EMBL/GenBank/DDBJ whole genome shotgun (WGS) entry which is preliminary data.</text>
</comment>
<evidence type="ECO:0000256" key="2">
    <source>
        <dbReference type="ARBA" id="ARBA00022679"/>
    </source>
</evidence>
<evidence type="ECO:0000256" key="3">
    <source>
        <dbReference type="ARBA" id="ARBA00023315"/>
    </source>
</evidence>
<dbReference type="GO" id="GO:0008080">
    <property type="term" value="F:N-acetyltransferase activity"/>
    <property type="evidence" value="ECO:0007669"/>
    <property type="project" value="InterPro"/>
</dbReference>
<dbReference type="RefSeq" id="XP_062641526.1">
    <property type="nucleotide sequence ID" value="XM_062778890.1"/>
</dbReference>
<reference evidence="6" key="1">
    <citation type="journal article" date="2023" name="Mol. Phylogenet. Evol.">
        <title>Genome-scale phylogeny and comparative genomics of the fungal order Sordariales.</title>
        <authorList>
            <person name="Hensen N."/>
            <person name="Bonometti L."/>
            <person name="Westerberg I."/>
            <person name="Brannstrom I.O."/>
            <person name="Guillou S."/>
            <person name="Cros-Aarteil S."/>
            <person name="Calhoun S."/>
            <person name="Haridas S."/>
            <person name="Kuo A."/>
            <person name="Mondo S."/>
            <person name="Pangilinan J."/>
            <person name="Riley R."/>
            <person name="LaButti K."/>
            <person name="Andreopoulos B."/>
            <person name="Lipzen A."/>
            <person name="Chen C."/>
            <person name="Yan M."/>
            <person name="Daum C."/>
            <person name="Ng V."/>
            <person name="Clum A."/>
            <person name="Steindorff A."/>
            <person name="Ohm R.A."/>
            <person name="Martin F."/>
            <person name="Silar P."/>
            <person name="Natvig D.O."/>
            <person name="Lalanne C."/>
            <person name="Gautier V."/>
            <person name="Ament-Velasquez S.L."/>
            <person name="Kruys A."/>
            <person name="Hutchinson M.I."/>
            <person name="Powell A.J."/>
            <person name="Barry K."/>
            <person name="Miller A.N."/>
            <person name="Grigoriev I.V."/>
            <person name="Debuchy R."/>
            <person name="Gladieux P."/>
            <person name="Hiltunen Thoren M."/>
            <person name="Johannesson H."/>
        </authorList>
    </citation>
    <scope>NUCLEOTIDE SEQUENCE</scope>
    <source>
        <strain evidence="6">CBS 141.50</strain>
    </source>
</reference>
<dbReference type="InterPro" id="IPR039135">
    <property type="entry name" value="NAT9-like"/>
</dbReference>
<dbReference type="EMBL" id="MU853554">
    <property type="protein sequence ID" value="KAK4148155.1"/>
    <property type="molecule type" value="Genomic_DNA"/>
</dbReference>
<feature type="domain" description="N-acetyltransferase" evidence="5">
    <location>
        <begin position="127"/>
        <end position="255"/>
    </location>
</feature>
<evidence type="ECO:0000256" key="1">
    <source>
        <dbReference type="ARBA" id="ARBA00009342"/>
    </source>
</evidence>
<dbReference type="PANTHER" id="PTHR13256:SF16">
    <property type="entry name" value="ALPHA_BETA-TUBULIN-N-ACETYLTRANSFERASE 9"/>
    <property type="match status" value="1"/>
</dbReference>
<evidence type="ECO:0000313" key="7">
    <source>
        <dbReference type="Proteomes" id="UP001302676"/>
    </source>
</evidence>
<evidence type="ECO:0000313" key="6">
    <source>
        <dbReference type="EMBL" id="KAK4148155.1"/>
    </source>
</evidence>
<keyword evidence="3" id="KW-0012">Acyltransferase</keyword>
<dbReference type="Gene3D" id="3.40.630.30">
    <property type="match status" value="1"/>
</dbReference>
<protein>
    <submittedName>
        <fullName evidence="6">GNAT domain-containing protein</fullName>
    </submittedName>
</protein>
<accession>A0AAN6VCS6</accession>
<organism evidence="6 7">
    <name type="scientific">Dichotomopilus funicola</name>
    <dbReference type="NCBI Taxonomy" id="1934379"/>
    <lineage>
        <taxon>Eukaryota</taxon>
        <taxon>Fungi</taxon>
        <taxon>Dikarya</taxon>
        <taxon>Ascomycota</taxon>
        <taxon>Pezizomycotina</taxon>
        <taxon>Sordariomycetes</taxon>
        <taxon>Sordariomycetidae</taxon>
        <taxon>Sordariales</taxon>
        <taxon>Chaetomiaceae</taxon>
        <taxon>Dichotomopilus</taxon>
    </lineage>
</organism>
<name>A0AAN6VCS6_9PEZI</name>
<dbReference type="PANTHER" id="PTHR13256">
    <property type="entry name" value="N-ACETYLTRANSFERASE 9"/>
    <property type="match status" value="1"/>
</dbReference>
<dbReference type="GeneID" id="87815503"/>
<feature type="compositionally biased region" description="Low complexity" evidence="4">
    <location>
        <begin position="89"/>
        <end position="109"/>
    </location>
</feature>
<evidence type="ECO:0000259" key="5">
    <source>
        <dbReference type="Pfam" id="PF13302"/>
    </source>
</evidence>
<keyword evidence="2" id="KW-0808">Transferase</keyword>
<feature type="region of interest" description="Disordered" evidence="4">
    <location>
        <begin position="89"/>
        <end position="126"/>
    </location>
</feature>
<comment type="similarity">
    <text evidence="1">Belongs to the acetyltransferase family. GNAT subfamily.</text>
</comment>
<keyword evidence="7" id="KW-1185">Reference proteome</keyword>
<dbReference type="InterPro" id="IPR000182">
    <property type="entry name" value="GNAT_dom"/>
</dbReference>
<dbReference type="Pfam" id="PF13302">
    <property type="entry name" value="Acetyltransf_3"/>
    <property type="match status" value="1"/>
</dbReference>
<sequence length="295" mass="31749">MRLNENTAVSTAKTLLVPYDPRHVPTYHAWMEDPAIQAATASEPLTLAEEFENQASWRASHDKLTFIVCQPLPGIGTGLVATTTTETTAEAATGATTTGTTTATPAPAATAPPPAKPITPGIPDSPTHMIGDVNLFLYPYEEEPDEEDDDDDNVDSSEIIPKACTGEIDIMIASPSHRGQGAGRGAVQAFLQYILRNGEGIMREYVEDKGADAGGEAEGTGEARVVTPPRLKMLMAKIGQGNEKSLALFKGLGFVQEGEVNYFGEVKLVLREWEGKVGRVQGYEEVEYLRGEEQQ</sequence>
<proteinExistence type="inferred from homology"/>